<feature type="transmembrane region" description="Helical" evidence="7">
    <location>
        <begin position="116"/>
        <end position="137"/>
    </location>
</feature>
<feature type="transmembrane region" description="Helical" evidence="7">
    <location>
        <begin position="31"/>
        <end position="53"/>
    </location>
</feature>
<evidence type="ECO:0000256" key="2">
    <source>
        <dbReference type="ARBA" id="ARBA00012438"/>
    </source>
</evidence>
<keyword evidence="6" id="KW-0902">Two-component regulatory system</keyword>
<comment type="catalytic activity">
    <reaction evidence="1">
        <text>ATP + protein L-histidine = ADP + protein N-phospho-L-histidine.</text>
        <dbReference type="EC" id="2.7.13.3"/>
    </reaction>
</comment>
<evidence type="ECO:0000256" key="5">
    <source>
        <dbReference type="ARBA" id="ARBA00022777"/>
    </source>
</evidence>
<feature type="transmembrane region" description="Helical" evidence="7">
    <location>
        <begin position="83"/>
        <end position="104"/>
    </location>
</feature>
<dbReference type="RefSeq" id="WP_121221862.1">
    <property type="nucleotide sequence ID" value="NZ_RBIG01000004.1"/>
</dbReference>
<dbReference type="InterPro" id="IPR050736">
    <property type="entry name" value="Sensor_HK_Regulatory"/>
</dbReference>
<dbReference type="EMBL" id="RBIG01000004">
    <property type="protein sequence ID" value="RKQ68096.1"/>
    <property type="molecule type" value="Genomic_DNA"/>
</dbReference>
<dbReference type="PANTHER" id="PTHR43711:SF26">
    <property type="entry name" value="SENSOR HISTIDINE KINASE RCSC"/>
    <property type="match status" value="1"/>
</dbReference>
<dbReference type="InterPro" id="IPR036097">
    <property type="entry name" value="HisK_dim/P_sf"/>
</dbReference>
<dbReference type="SUPFAM" id="SSF55874">
    <property type="entry name" value="ATPase domain of HSP90 chaperone/DNA topoisomerase II/histidine kinase"/>
    <property type="match status" value="1"/>
</dbReference>
<gene>
    <name evidence="9" type="ORF">BCL74_3415</name>
</gene>
<comment type="caution">
    <text evidence="9">The sequence shown here is derived from an EMBL/GenBank/DDBJ whole genome shotgun (WGS) entry which is preliminary data.</text>
</comment>
<dbReference type="InterPro" id="IPR005467">
    <property type="entry name" value="His_kinase_dom"/>
</dbReference>
<dbReference type="Gene3D" id="1.10.287.130">
    <property type="match status" value="1"/>
</dbReference>
<dbReference type="AlphaFoldDB" id="A0A420WAW6"/>
<keyword evidence="7" id="KW-1133">Transmembrane helix</keyword>
<dbReference type="OrthoDB" id="8477705at2"/>
<dbReference type="SMART" id="SM00387">
    <property type="entry name" value="HATPase_c"/>
    <property type="match status" value="1"/>
</dbReference>
<dbReference type="EC" id="2.7.13.3" evidence="2"/>
<name>A0A420WAW6_9PROT</name>
<dbReference type="PROSITE" id="PS50109">
    <property type="entry name" value="HIS_KIN"/>
    <property type="match status" value="1"/>
</dbReference>
<feature type="transmembrane region" description="Helical" evidence="7">
    <location>
        <begin position="149"/>
        <end position="170"/>
    </location>
</feature>
<dbReference type="Pfam" id="PF00512">
    <property type="entry name" value="HisKA"/>
    <property type="match status" value="1"/>
</dbReference>
<dbReference type="GO" id="GO:0000155">
    <property type="term" value="F:phosphorelay sensor kinase activity"/>
    <property type="evidence" value="ECO:0007669"/>
    <property type="project" value="InterPro"/>
</dbReference>
<evidence type="ECO:0000259" key="8">
    <source>
        <dbReference type="PROSITE" id="PS50109"/>
    </source>
</evidence>
<dbReference type="InterPro" id="IPR033425">
    <property type="entry name" value="MASE3"/>
</dbReference>
<dbReference type="InterPro" id="IPR004358">
    <property type="entry name" value="Sig_transdc_His_kin-like_C"/>
</dbReference>
<feature type="domain" description="Histidine kinase" evidence="8">
    <location>
        <begin position="299"/>
        <end position="520"/>
    </location>
</feature>
<protein>
    <recommendedName>
        <fullName evidence="2">histidine kinase</fullName>
        <ecNumber evidence="2">2.7.13.3</ecNumber>
    </recommendedName>
</protein>
<keyword evidence="4" id="KW-0808">Transferase</keyword>
<dbReference type="SUPFAM" id="SSF47384">
    <property type="entry name" value="Homodimeric domain of signal transducing histidine kinase"/>
    <property type="match status" value="1"/>
</dbReference>
<keyword evidence="7" id="KW-0812">Transmembrane</keyword>
<dbReference type="Pfam" id="PF17159">
    <property type="entry name" value="MASE3"/>
    <property type="match status" value="1"/>
</dbReference>
<evidence type="ECO:0000256" key="6">
    <source>
        <dbReference type="ARBA" id="ARBA00023012"/>
    </source>
</evidence>
<evidence type="ECO:0000313" key="10">
    <source>
        <dbReference type="Proteomes" id="UP000277424"/>
    </source>
</evidence>
<organism evidence="9 10">
    <name type="scientific">Oceanibaculum indicum</name>
    <dbReference type="NCBI Taxonomy" id="526216"/>
    <lineage>
        <taxon>Bacteria</taxon>
        <taxon>Pseudomonadati</taxon>
        <taxon>Pseudomonadota</taxon>
        <taxon>Alphaproteobacteria</taxon>
        <taxon>Rhodospirillales</taxon>
        <taxon>Oceanibaculaceae</taxon>
        <taxon>Oceanibaculum</taxon>
    </lineage>
</organism>
<accession>A0A420WAW6</accession>
<proteinExistence type="predicted"/>
<evidence type="ECO:0000256" key="4">
    <source>
        <dbReference type="ARBA" id="ARBA00022679"/>
    </source>
</evidence>
<dbReference type="InterPro" id="IPR003594">
    <property type="entry name" value="HATPase_dom"/>
</dbReference>
<evidence type="ECO:0000256" key="1">
    <source>
        <dbReference type="ARBA" id="ARBA00000085"/>
    </source>
</evidence>
<evidence type="ECO:0000313" key="9">
    <source>
        <dbReference type="EMBL" id="RKQ68096.1"/>
    </source>
</evidence>
<reference evidence="9 10" key="1">
    <citation type="submission" date="2018-10" db="EMBL/GenBank/DDBJ databases">
        <title>Comparative analysis of microorganisms from saline springs in Andes Mountain Range, Colombia.</title>
        <authorList>
            <person name="Rubin E."/>
        </authorList>
    </citation>
    <scope>NUCLEOTIDE SEQUENCE [LARGE SCALE GENOMIC DNA]</scope>
    <source>
        <strain evidence="9 10">USBA 36</strain>
    </source>
</reference>
<evidence type="ECO:0000256" key="3">
    <source>
        <dbReference type="ARBA" id="ARBA00022553"/>
    </source>
</evidence>
<dbReference type="CDD" id="cd00082">
    <property type="entry name" value="HisKA"/>
    <property type="match status" value="1"/>
</dbReference>
<feature type="transmembrane region" description="Helical" evidence="7">
    <location>
        <begin position="214"/>
        <end position="235"/>
    </location>
</feature>
<dbReference type="Proteomes" id="UP000277424">
    <property type="component" value="Unassembled WGS sequence"/>
</dbReference>
<dbReference type="Pfam" id="PF02518">
    <property type="entry name" value="HATPase_c"/>
    <property type="match status" value="1"/>
</dbReference>
<dbReference type="InterPro" id="IPR036890">
    <property type="entry name" value="HATPase_C_sf"/>
</dbReference>
<dbReference type="Gene3D" id="3.30.565.10">
    <property type="entry name" value="Histidine kinase-like ATPase, C-terminal domain"/>
    <property type="match status" value="1"/>
</dbReference>
<feature type="transmembrane region" description="Helical" evidence="7">
    <location>
        <begin position="182"/>
        <end position="202"/>
    </location>
</feature>
<evidence type="ECO:0000256" key="7">
    <source>
        <dbReference type="SAM" id="Phobius"/>
    </source>
</evidence>
<keyword evidence="5 9" id="KW-0418">Kinase</keyword>
<dbReference type="InterPro" id="IPR003661">
    <property type="entry name" value="HisK_dim/P_dom"/>
</dbReference>
<keyword evidence="7" id="KW-0472">Membrane</keyword>
<keyword evidence="3" id="KW-0597">Phosphoprotein</keyword>
<feature type="transmembrane region" description="Helical" evidence="7">
    <location>
        <begin position="59"/>
        <end position="76"/>
    </location>
</feature>
<dbReference type="PRINTS" id="PR00344">
    <property type="entry name" value="BCTRLSENSOR"/>
</dbReference>
<sequence>MTDTPYDKKSQTGPIISLASLHTSGLVRLDFWSFPALLTLLLALVALYDFVIFHTLAELFAILVAFVMFVLAWHTSALTQNRFMLVLACGYFWIGTLDLAHTLAYKGLELLPYSGVNAAAQIWIVTRYFEAVLLLVAPGLAGYRISKTAIMTAGGAVSVALLAWVLSGIFPQAYVEGKGLTAFKIGSEFLIVALLVGAIWTLLHFRPVTEPVNLTLLVSALILTIFTELTFTVYLDPFGFANFTGHILKLLSFWLIFQAIIASNIERPYKDLQSALQQAQQSTAAAEKANKAKSDFLSMMSHDLRTPLNAVMGFSDMMRGQVLGSLGNPKYVEYSDAIHKSGAYLVSLINDILDVSKIESGHYELEEEELDLQEVIREIHVGVATRVPADSHALKIDMAADSPLLLADRRATLQILANLIGNATKFSTAGSDIRVSWKADDQGRWVLSITDTGCGIAADKLETIIEPFVQANPLVSRKHEGVGLGLHIVHLLAKLHDATLKISSVEGKGTTVSLAYPPERIVQRENRKAAG</sequence>
<dbReference type="PANTHER" id="PTHR43711">
    <property type="entry name" value="TWO-COMPONENT HISTIDINE KINASE"/>
    <property type="match status" value="1"/>
</dbReference>
<dbReference type="SMART" id="SM00388">
    <property type="entry name" value="HisKA"/>
    <property type="match status" value="1"/>
</dbReference>